<dbReference type="InterPro" id="IPR016193">
    <property type="entry name" value="Cytidine_deaminase-like"/>
</dbReference>
<dbReference type="SUPFAM" id="SSF53927">
    <property type="entry name" value="Cytidine deaminase-like"/>
    <property type="match status" value="1"/>
</dbReference>
<feature type="active site" description="Proton donor" evidence="6">
    <location>
        <position position="82"/>
    </location>
</feature>
<keyword evidence="4" id="KW-0378">Hydrolase</keyword>
<accession>A0A2H5BM81</accession>
<dbReference type="Proteomes" id="UP000241310">
    <property type="component" value="Segment"/>
</dbReference>
<dbReference type="PANTHER" id="PTHR11086:SF18">
    <property type="entry name" value="DEOXYCYTIDYLATE DEAMINASE"/>
    <property type="match status" value="1"/>
</dbReference>
<gene>
    <name evidence="9" type="ORF">SEA_HAUGEANATOR_54</name>
</gene>
<evidence type="ECO:0000256" key="7">
    <source>
        <dbReference type="PIRSR" id="PIRSR006019-2"/>
    </source>
</evidence>
<dbReference type="PIRSF" id="PIRSF006019">
    <property type="entry name" value="dCMP_deaminase"/>
    <property type="match status" value="1"/>
</dbReference>
<dbReference type="PROSITE" id="PS51747">
    <property type="entry name" value="CYT_DCMP_DEAMINASES_2"/>
    <property type="match status" value="1"/>
</dbReference>
<comment type="similarity">
    <text evidence="2">Belongs to the cytidine and deoxycytidylate deaminase family.</text>
</comment>
<reference evidence="9" key="1">
    <citation type="submission" date="2017-12" db="EMBL/GenBank/DDBJ databases">
        <authorList>
            <person name="Bryant J.M."/>
            <person name="Sloat M.E."/>
            <person name="Klug H.M."/>
            <person name="Nayek S."/>
            <person name="Bhuiyan S."/>
            <person name="Kim T."/>
            <person name="Hughes L.E."/>
            <person name="Garlena R.A."/>
            <person name="Russell D.A."/>
            <person name="Pope W.H."/>
            <person name="Jacobs-Sera D."/>
            <person name="Hendrix R.W."/>
            <person name="Hatfull G.F."/>
        </authorList>
    </citation>
    <scope>NUCLEOTIDE SEQUENCE [LARGE SCALE GENOMIC DNA]</scope>
</reference>
<proteinExistence type="inferred from homology"/>
<dbReference type="InterPro" id="IPR016192">
    <property type="entry name" value="APOBEC/CMP_deaminase_Zn-bd"/>
</dbReference>
<dbReference type="PROSITE" id="PS00903">
    <property type="entry name" value="CYT_DCMP_DEAMINASES_1"/>
    <property type="match status" value="1"/>
</dbReference>
<evidence type="ECO:0000256" key="5">
    <source>
        <dbReference type="ARBA" id="ARBA00022833"/>
    </source>
</evidence>
<evidence type="ECO:0000313" key="10">
    <source>
        <dbReference type="Proteomes" id="UP000241310"/>
    </source>
</evidence>
<evidence type="ECO:0000256" key="6">
    <source>
        <dbReference type="PIRSR" id="PIRSR006019-1"/>
    </source>
</evidence>
<evidence type="ECO:0000256" key="2">
    <source>
        <dbReference type="ARBA" id="ARBA00006576"/>
    </source>
</evidence>
<dbReference type="InterPro" id="IPR002125">
    <property type="entry name" value="CMP_dCMP_dom"/>
</dbReference>
<dbReference type="InterPro" id="IPR016473">
    <property type="entry name" value="dCMP_deaminase"/>
</dbReference>
<name>A0A2H5BM81_9CAUD</name>
<dbReference type="GO" id="GO:0004132">
    <property type="term" value="F:dCMP deaminase activity"/>
    <property type="evidence" value="ECO:0007669"/>
    <property type="project" value="InterPro"/>
</dbReference>
<feature type="binding site" evidence="7">
    <location>
        <position position="80"/>
    </location>
    <ligand>
        <name>Zn(2+)</name>
        <dbReference type="ChEBI" id="CHEBI:29105"/>
        <note>catalytic</note>
    </ligand>
</feature>
<dbReference type="GO" id="GO:0008270">
    <property type="term" value="F:zinc ion binding"/>
    <property type="evidence" value="ECO:0007669"/>
    <property type="project" value="InterPro"/>
</dbReference>
<dbReference type="Pfam" id="PF00383">
    <property type="entry name" value="dCMP_cyt_deam_1"/>
    <property type="match status" value="1"/>
</dbReference>
<feature type="binding site" evidence="7">
    <location>
        <position position="105"/>
    </location>
    <ligand>
        <name>Zn(2+)</name>
        <dbReference type="ChEBI" id="CHEBI:29105"/>
        <note>catalytic</note>
    </ligand>
</feature>
<dbReference type="EMBL" id="MG663582">
    <property type="protein sequence ID" value="AUG87391.1"/>
    <property type="molecule type" value="Genomic_DNA"/>
</dbReference>
<dbReference type="GO" id="GO:0006220">
    <property type="term" value="P:pyrimidine nucleotide metabolic process"/>
    <property type="evidence" value="ECO:0007669"/>
    <property type="project" value="InterPro"/>
</dbReference>
<evidence type="ECO:0000256" key="4">
    <source>
        <dbReference type="ARBA" id="ARBA00022801"/>
    </source>
</evidence>
<evidence type="ECO:0000256" key="3">
    <source>
        <dbReference type="ARBA" id="ARBA00022723"/>
    </source>
</evidence>
<evidence type="ECO:0000256" key="1">
    <source>
        <dbReference type="ARBA" id="ARBA00001947"/>
    </source>
</evidence>
<dbReference type="InterPro" id="IPR015517">
    <property type="entry name" value="dCMP_deaminase-rel"/>
</dbReference>
<keyword evidence="3 7" id="KW-0479">Metal-binding</keyword>
<dbReference type="PANTHER" id="PTHR11086">
    <property type="entry name" value="DEOXYCYTIDYLATE DEAMINASE-RELATED"/>
    <property type="match status" value="1"/>
</dbReference>
<comment type="cofactor">
    <cofactor evidence="1 7">
        <name>Zn(2+)</name>
        <dbReference type="ChEBI" id="CHEBI:29105"/>
    </cofactor>
</comment>
<sequence>MPSDTPFKKTALVWSEEAKCTRRQVGAVLVKDGHIISTGYNGAPSGRKHCTEGGCPRGQLSVLEVPAGTDYNAVPCTAIHAEANALLRAGVRAEGGTIYVTAEPCQQCRNLILGAGVQSVVYRDGTGESWLRLAAEEL</sequence>
<dbReference type="CDD" id="cd01286">
    <property type="entry name" value="deoxycytidylate_deaminase"/>
    <property type="match status" value="1"/>
</dbReference>
<organism evidence="9 10">
    <name type="scientific">Streptomyces phage HaugeAnator</name>
    <dbReference type="NCBI Taxonomy" id="2060086"/>
    <lineage>
        <taxon>Viruses</taxon>
        <taxon>Duplodnaviria</taxon>
        <taxon>Heunggongvirae</taxon>
        <taxon>Uroviricota</taxon>
        <taxon>Caudoviricetes</taxon>
        <taxon>Beephvirinae</taxon>
        <taxon>Immanueltrevirus</taxon>
        <taxon>Immanueltrevirus immanuel3</taxon>
    </lineage>
</organism>
<dbReference type="InterPro" id="IPR035105">
    <property type="entry name" value="Deoxycytidylate_deaminase_dom"/>
</dbReference>
<evidence type="ECO:0000313" key="9">
    <source>
        <dbReference type="EMBL" id="AUG87391.1"/>
    </source>
</evidence>
<dbReference type="Gene3D" id="3.40.140.10">
    <property type="entry name" value="Cytidine Deaminase, domain 2"/>
    <property type="match status" value="1"/>
</dbReference>
<feature type="domain" description="CMP/dCMP-type deaminase" evidence="8">
    <location>
        <begin position="2"/>
        <end position="138"/>
    </location>
</feature>
<keyword evidence="5 7" id="KW-0862">Zinc</keyword>
<feature type="binding site" evidence="7">
    <location>
        <position position="108"/>
    </location>
    <ligand>
        <name>Zn(2+)</name>
        <dbReference type="ChEBI" id="CHEBI:29105"/>
        <note>catalytic</note>
    </ligand>
</feature>
<evidence type="ECO:0000259" key="8">
    <source>
        <dbReference type="PROSITE" id="PS51747"/>
    </source>
</evidence>
<protein>
    <submittedName>
        <fullName evidence="9">Deoxycytidylate deaminase</fullName>
    </submittedName>
</protein>